<feature type="transmembrane region" description="Helical" evidence="1">
    <location>
        <begin position="39"/>
        <end position="59"/>
    </location>
</feature>
<sequence length="107" mass="11761">MTGASVALLAGTVSTILFASSALPMVLKAIRTRDLRSYSPANLVLANVGNAVHCIYVVHLPPGPIWALHGFYVVTSALMLLWWLRYHTGPRYRPGPRGVVHEERRLA</sequence>
<protein>
    <recommendedName>
        <fullName evidence="4">PQ-loop repeat-containing protein</fullName>
    </recommendedName>
</protein>
<dbReference type="AlphaFoldDB" id="A0A4R4X0A4"/>
<feature type="transmembrane region" description="Helical" evidence="1">
    <location>
        <begin position="65"/>
        <end position="84"/>
    </location>
</feature>
<dbReference type="Proteomes" id="UP000295172">
    <property type="component" value="Unassembled WGS sequence"/>
</dbReference>
<accession>A0A4R4X0A4</accession>
<gene>
    <name evidence="2" type="ORF">E1218_17550</name>
</gene>
<dbReference type="OrthoDB" id="4569898at2"/>
<feature type="transmembrane region" description="Helical" evidence="1">
    <location>
        <begin position="6"/>
        <end position="27"/>
    </location>
</feature>
<keyword evidence="3" id="KW-1185">Reference proteome</keyword>
<dbReference type="RefSeq" id="WP_132321416.1">
    <property type="nucleotide sequence ID" value="NZ_SMKR01000071.1"/>
</dbReference>
<dbReference type="Gene3D" id="1.20.1280.290">
    <property type="match status" value="1"/>
</dbReference>
<dbReference type="EMBL" id="SMKR01000071">
    <property type="protein sequence ID" value="TDD23594.1"/>
    <property type="molecule type" value="Genomic_DNA"/>
</dbReference>
<proteinExistence type="predicted"/>
<evidence type="ECO:0008006" key="4">
    <source>
        <dbReference type="Google" id="ProtNLM"/>
    </source>
</evidence>
<name>A0A4R4X0A4_9ACTN</name>
<organism evidence="2 3">
    <name type="scientific">Kribbella turkmenica</name>
    <dbReference type="NCBI Taxonomy" id="2530375"/>
    <lineage>
        <taxon>Bacteria</taxon>
        <taxon>Bacillati</taxon>
        <taxon>Actinomycetota</taxon>
        <taxon>Actinomycetes</taxon>
        <taxon>Propionibacteriales</taxon>
        <taxon>Kribbellaceae</taxon>
        <taxon>Kribbella</taxon>
    </lineage>
</organism>
<keyword evidence="1" id="KW-0812">Transmembrane</keyword>
<evidence type="ECO:0000313" key="2">
    <source>
        <dbReference type="EMBL" id="TDD23594.1"/>
    </source>
</evidence>
<evidence type="ECO:0000256" key="1">
    <source>
        <dbReference type="SAM" id="Phobius"/>
    </source>
</evidence>
<keyword evidence="1" id="KW-1133">Transmembrane helix</keyword>
<evidence type="ECO:0000313" key="3">
    <source>
        <dbReference type="Proteomes" id="UP000295172"/>
    </source>
</evidence>
<comment type="caution">
    <text evidence="2">The sequence shown here is derived from an EMBL/GenBank/DDBJ whole genome shotgun (WGS) entry which is preliminary data.</text>
</comment>
<keyword evidence="1" id="KW-0472">Membrane</keyword>
<reference evidence="2 3" key="1">
    <citation type="submission" date="2019-02" db="EMBL/GenBank/DDBJ databases">
        <title>Draft genome sequences of novel Actinobacteria.</title>
        <authorList>
            <person name="Sahin N."/>
            <person name="Ay H."/>
            <person name="Saygin H."/>
        </authorList>
    </citation>
    <scope>NUCLEOTIDE SEQUENCE [LARGE SCALE GENOMIC DNA]</scope>
    <source>
        <strain evidence="2 3">16K104</strain>
    </source>
</reference>